<feature type="compositionally biased region" description="Basic and acidic residues" evidence="1">
    <location>
        <begin position="40"/>
        <end position="52"/>
    </location>
</feature>
<name>A0A6G0YPV6_APHCR</name>
<feature type="region of interest" description="Disordered" evidence="1">
    <location>
        <begin position="266"/>
        <end position="295"/>
    </location>
</feature>
<comment type="caution">
    <text evidence="2">The sequence shown here is derived from an EMBL/GenBank/DDBJ whole genome shotgun (WGS) entry which is preliminary data.</text>
</comment>
<feature type="compositionally biased region" description="Basic and acidic residues" evidence="1">
    <location>
        <begin position="284"/>
        <end position="294"/>
    </location>
</feature>
<dbReference type="OrthoDB" id="6612993at2759"/>
<evidence type="ECO:0000256" key="1">
    <source>
        <dbReference type="SAM" id="MobiDB-lite"/>
    </source>
</evidence>
<protein>
    <submittedName>
        <fullName evidence="2">Uncharacterized protein</fullName>
    </submittedName>
</protein>
<evidence type="ECO:0000313" key="2">
    <source>
        <dbReference type="EMBL" id="KAF0759796.1"/>
    </source>
</evidence>
<proteinExistence type="predicted"/>
<gene>
    <name evidence="2" type="ORF">FWK35_00021054</name>
</gene>
<feature type="compositionally biased region" description="Acidic residues" evidence="1">
    <location>
        <begin position="266"/>
        <end position="281"/>
    </location>
</feature>
<keyword evidence="3" id="KW-1185">Reference proteome</keyword>
<sequence length="435" mass="50227">MIQKTIQKQLLYKSSSSDFDKDVKQNRSSHKSVYNSTSGLKRELNGHKELSNKEHKKIISAKILPQYPKEITNKKEFRNNKNNRNFTQQDLEIIKIFTSPEWSKTPFYTSTNSIVNSMVNDSNIPLNTESENILGKTVNESESIEYLDNIQEITDQETEENDYVEEKRDLYLPNESLSSVQIFETEEKELENNQESINESMLENQNDKGLSEGSCSFNSKTQNESNMFSETSNDIVNNFGPQLSSKISYVDKLDKSLKVEQSDCICNEEDEEDEDEEDECESYSYRESREEKEASLNSVVSTSKSSSEKIWNDVAFMKYFNFEDFSDSNGSKIVDSSSTGSLNTDVMTRIIRQNKSRNYMTEKQISNESAYKEAMELIFEETKVSLGQLLIEGLYLVSKRHRQDAFKYLGKWLLIQADIRDENKTEEQSISSFGK</sequence>
<dbReference type="EMBL" id="VUJU01002886">
    <property type="protein sequence ID" value="KAF0759796.1"/>
    <property type="molecule type" value="Genomic_DNA"/>
</dbReference>
<feature type="compositionally biased region" description="Polar residues" evidence="1">
    <location>
        <begin position="211"/>
        <end position="225"/>
    </location>
</feature>
<accession>A0A6G0YPV6</accession>
<dbReference type="AlphaFoldDB" id="A0A6G0YPV6"/>
<dbReference type="Proteomes" id="UP000478052">
    <property type="component" value="Unassembled WGS sequence"/>
</dbReference>
<evidence type="ECO:0000313" key="3">
    <source>
        <dbReference type="Proteomes" id="UP000478052"/>
    </source>
</evidence>
<reference evidence="2 3" key="1">
    <citation type="submission" date="2019-08" db="EMBL/GenBank/DDBJ databases">
        <title>Whole genome of Aphis craccivora.</title>
        <authorList>
            <person name="Voronova N.V."/>
            <person name="Shulinski R.S."/>
            <person name="Bandarenka Y.V."/>
            <person name="Zhorov D.G."/>
            <person name="Warner D."/>
        </authorList>
    </citation>
    <scope>NUCLEOTIDE SEQUENCE [LARGE SCALE GENOMIC DNA]</scope>
    <source>
        <strain evidence="2">180601</strain>
        <tissue evidence="2">Whole Body</tissue>
    </source>
</reference>
<feature type="region of interest" description="Disordered" evidence="1">
    <location>
        <begin position="19"/>
        <end position="52"/>
    </location>
</feature>
<feature type="region of interest" description="Disordered" evidence="1">
    <location>
        <begin position="204"/>
        <end position="225"/>
    </location>
</feature>
<organism evidence="2 3">
    <name type="scientific">Aphis craccivora</name>
    <name type="common">Cowpea aphid</name>
    <dbReference type="NCBI Taxonomy" id="307492"/>
    <lineage>
        <taxon>Eukaryota</taxon>
        <taxon>Metazoa</taxon>
        <taxon>Ecdysozoa</taxon>
        <taxon>Arthropoda</taxon>
        <taxon>Hexapoda</taxon>
        <taxon>Insecta</taxon>
        <taxon>Pterygota</taxon>
        <taxon>Neoptera</taxon>
        <taxon>Paraneoptera</taxon>
        <taxon>Hemiptera</taxon>
        <taxon>Sternorrhyncha</taxon>
        <taxon>Aphidomorpha</taxon>
        <taxon>Aphidoidea</taxon>
        <taxon>Aphididae</taxon>
        <taxon>Aphidini</taxon>
        <taxon>Aphis</taxon>
        <taxon>Aphis</taxon>
    </lineage>
</organism>